<dbReference type="OrthoDB" id="9812068at2"/>
<evidence type="ECO:0000256" key="3">
    <source>
        <dbReference type="ARBA" id="ARBA00022801"/>
    </source>
</evidence>
<dbReference type="InterPro" id="IPR036034">
    <property type="entry name" value="PDZ_sf"/>
</dbReference>
<dbReference type="InterPro" id="IPR001478">
    <property type="entry name" value="PDZ"/>
</dbReference>
<dbReference type="STRING" id="151894.SAMN04488524_4464"/>
<dbReference type="InterPro" id="IPR004447">
    <property type="entry name" value="Peptidase_S41A"/>
</dbReference>
<dbReference type="SUPFAM" id="SSF50156">
    <property type="entry name" value="PDZ domain-like"/>
    <property type="match status" value="1"/>
</dbReference>
<protein>
    <submittedName>
        <fullName evidence="8">Carboxyl-terminal processing protease</fullName>
    </submittedName>
</protein>
<gene>
    <name evidence="8" type="ORF">SAMN04488524_4464</name>
</gene>
<keyword evidence="4 5" id="KW-0720">Serine protease</keyword>
<dbReference type="Gene3D" id="3.90.226.10">
    <property type="entry name" value="2-enoyl-CoA Hydratase, Chain A, domain 1"/>
    <property type="match status" value="1"/>
</dbReference>
<dbReference type="GO" id="GO:0008236">
    <property type="term" value="F:serine-type peptidase activity"/>
    <property type="evidence" value="ECO:0007669"/>
    <property type="project" value="UniProtKB-KW"/>
</dbReference>
<keyword evidence="6" id="KW-0732">Signal</keyword>
<dbReference type="AlphaFoldDB" id="A0A1W2E6F7"/>
<dbReference type="SMART" id="SM00245">
    <property type="entry name" value="TSPc"/>
    <property type="match status" value="1"/>
</dbReference>
<evidence type="ECO:0000259" key="7">
    <source>
        <dbReference type="PROSITE" id="PS50106"/>
    </source>
</evidence>
<feature type="chain" id="PRO_5012529201" evidence="6">
    <location>
        <begin position="32"/>
        <end position="691"/>
    </location>
</feature>
<name>A0A1W2E6F7_9SPHI</name>
<dbReference type="EMBL" id="FWXT01000005">
    <property type="protein sequence ID" value="SMD05383.1"/>
    <property type="molecule type" value="Genomic_DNA"/>
</dbReference>
<reference evidence="9" key="1">
    <citation type="submission" date="2017-04" db="EMBL/GenBank/DDBJ databases">
        <authorList>
            <person name="Varghese N."/>
            <person name="Submissions S."/>
        </authorList>
    </citation>
    <scope>NUCLEOTIDE SEQUENCE [LARGE SCALE GENOMIC DNA]</scope>
    <source>
        <strain evidence="9">DSM 12126</strain>
    </source>
</reference>
<dbReference type="PANTHER" id="PTHR32060">
    <property type="entry name" value="TAIL-SPECIFIC PROTEASE"/>
    <property type="match status" value="1"/>
</dbReference>
<evidence type="ECO:0000256" key="6">
    <source>
        <dbReference type="SAM" id="SignalP"/>
    </source>
</evidence>
<dbReference type="Pfam" id="PF17804">
    <property type="entry name" value="TSP_NTD"/>
    <property type="match status" value="1"/>
</dbReference>
<dbReference type="Proteomes" id="UP000192756">
    <property type="component" value="Unassembled WGS sequence"/>
</dbReference>
<dbReference type="InterPro" id="IPR029045">
    <property type="entry name" value="ClpP/crotonase-like_dom_sf"/>
</dbReference>
<accession>A0A1W2E6F7</accession>
<dbReference type="Gene3D" id="2.30.42.10">
    <property type="match status" value="1"/>
</dbReference>
<dbReference type="SUPFAM" id="SSF52096">
    <property type="entry name" value="ClpP/crotonase"/>
    <property type="match status" value="1"/>
</dbReference>
<dbReference type="SMART" id="SM00228">
    <property type="entry name" value="PDZ"/>
    <property type="match status" value="1"/>
</dbReference>
<evidence type="ECO:0000256" key="1">
    <source>
        <dbReference type="ARBA" id="ARBA00009179"/>
    </source>
</evidence>
<proteinExistence type="inferred from homology"/>
<dbReference type="GO" id="GO:0007165">
    <property type="term" value="P:signal transduction"/>
    <property type="evidence" value="ECO:0007669"/>
    <property type="project" value="TreeGrafter"/>
</dbReference>
<feature type="signal peptide" evidence="6">
    <location>
        <begin position="1"/>
        <end position="31"/>
    </location>
</feature>
<keyword evidence="9" id="KW-1185">Reference proteome</keyword>
<dbReference type="Pfam" id="PF00595">
    <property type="entry name" value="PDZ"/>
    <property type="match status" value="1"/>
</dbReference>
<dbReference type="Pfam" id="PF03572">
    <property type="entry name" value="Peptidase_S41"/>
    <property type="match status" value="1"/>
</dbReference>
<dbReference type="GO" id="GO:0006508">
    <property type="term" value="P:proteolysis"/>
    <property type="evidence" value="ECO:0007669"/>
    <property type="project" value="UniProtKB-KW"/>
</dbReference>
<dbReference type="InterPro" id="IPR005151">
    <property type="entry name" value="Tail-specific_protease"/>
</dbReference>
<evidence type="ECO:0000256" key="4">
    <source>
        <dbReference type="ARBA" id="ARBA00022825"/>
    </source>
</evidence>
<feature type="domain" description="PDZ" evidence="7">
    <location>
        <begin position="244"/>
        <end position="316"/>
    </location>
</feature>
<evidence type="ECO:0000256" key="2">
    <source>
        <dbReference type="ARBA" id="ARBA00022670"/>
    </source>
</evidence>
<dbReference type="PANTHER" id="PTHR32060:SF22">
    <property type="entry name" value="CARBOXYL-TERMINAL-PROCESSING PEPTIDASE 3, CHLOROPLASTIC"/>
    <property type="match status" value="1"/>
</dbReference>
<evidence type="ECO:0000313" key="8">
    <source>
        <dbReference type="EMBL" id="SMD05383.1"/>
    </source>
</evidence>
<dbReference type="GO" id="GO:0004175">
    <property type="term" value="F:endopeptidase activity"/>
    <property type="evidence" value="ECO:0007669"/>
    <property type="project" value="TreeGrafter"/>
</dbReference>
<sequence length="691" mass="76779">MKNKNYLNILRGVAGSAIICAGALQSLKAQAQEFSAADIQKATVLAVVKNLKESHVRPKAIDDNFSKIVWKKYLESLDPNKEVFLKSDFETLRSYELNVDNELNEGSLAFFNAAFEIYQNRLNAAAAGYRKVLAVPFDFTKPGSVQLNGKLRDYAVNQAELDRIWAQRAKYLILKKMMDLDKTRMNSPALEKEARAKVDRWLANTFKNLTGPSAQSERFSQFLNTITLEVEPHTVYFPPIQVKTMNVRSSRRFFGIGVELQDKEGDIYIRSVRPGGMARRSGQVDVDDRIVSVSNATGQMIDVVGMPILEVSEMVRGDKDTNVSLGLLKANGQQKTVTLKRGEVNENESRARSAVIQKNGKKIGYMYLSEFYVDATDAKGVHAAIDVQTELLKLKDAKVSGIVFDLRNNPGGSLDEVVDIAGFFLGPGPKVQVKEINALYTPTTTAKALYNGPLVVMINENSASASEIFAAAIQDHRRGLVIGAPASFGKGTAQPTIPMGKMGNKAKGIPNVSYGSLRISQYQFYRVTGASTQLRGVSSDVVLPGKLAYLESREKHRDSALPWDSIAPANYKPVNNANAWSKMKKVGREVGLQLNTFKIIDENSKLLAEQQLKPFSLKPAEFVKQQQTLQEYIRKIDETARLPEAKRLKVIATPGYEGAEKEWYGKWTEELSADIYIDKTLDLITKLIMLK</sequence>
<comment type="similarity">
    <text evidence="1 5">Belongs to the peptidase S41A family.</text>
</comment>
<dbReference type="InterPro" id="IPR020992">
    <property type="entry name" value="Tail_Prtase_C"/>
</dbReference>
<dbReference type="CDD" id="cd07560">
    <property type="entry name" value="Peptidase_S41_CPP"/>
    <property type="match status" value="1"/>
</dbReference>
<evidence type="ECO:0000256" key="5">
    <source>
        <dbReference type="RuleBase" id="RU004404"/>
    </source>
</evidence>
<dbReference type="GO" id="GO:0030288">
    <property type="term" value="C:outer membrane-bounded periplasmic space"/>
    <property type="evidence" value="ECO:0007669"/>
    <property type="project" value="TreeGrafter"/>
</dbReference>
<dbReference type="InterPro" id="IPR040573">
    <property type="entry name" value="TSP_N"/>
</dbReference>
<organism evidence="8 9">
    <name type="scientific">Pedobacter africanus</name>
    <dbReference type="NCBI Taxonomy" id="151894"/>
    <lineage>
        <taxon>Bacteria</taxon>
        <taxon>Pseudomonadati</taxon>
        <taxon>Bacteroidota</taxon>
        <taxon>Sphingobacteriia</taxon>
        <taxon>Sphingobacteriales</taxon>
        <taxon>Sphingobacteriaceae</taxon>
        <taxon>Pedobacter</taxon>
    </lineage>
</organism>
<dbReference type="RefSeq" id="WP_084241260.1">
    <property type="nucleotide sequence ID" value="NZ_FWXT01000005.1"/>
</dbReference>
<keyword evidence="3 5" id="KW-0378">Hydrolase</keyword>
<dbReference type="PROSITE" id="PS50106">
    <property type="entry name" value="PDZ"/>
    <property type="match status" value="1"/>
</dbReference>
<dbReference type="Pfam" id="PF11818">
    <property type="entry name" value="DUF3340"/>
    <property type="match status" value="1"/>
</dbReference>
<evidence type="ECO:0000313" key="9">
    <source>
        <dbReference type="Proteomes" id="UP000192756"/>
    </source>
</evidence>
<dbReference type="NCBIfam" id="TIGR00225">
    <property type="entry name" value="prc"/>
    <property type="match status" value="1"/>
</dbReference>
<keyword evidence="2 5" id="KW-0645">Protease</keyword>